<sequence length="251" mass="28540">MINISLGISQSNITGSFSVSDLLKKIRDWNVVRKSRIENLEFISPVSSSLEIAAITKYKHSFYVFHSLSFHGNFGDDPDVFLIYSENDSKISFDSNNQALYGDSLSVNKLKKVGLSNGKYEYKLSKQMCYYSDKESEYDIRPFIIVIIGKNNLGLATITLINKSFSKRVNQGEGRMQLPIGGKNIFVPQARKLVWPSGNELYKKLREPQTGRVFYLDKEDVNAVLDLKHYFISILQSKEGRAYSSKYLGGR</sequence>
<evidence type="ECO:0000313" key="2">
    <source>
        <dbReference type="Proteomes" id="UP000182764"/>
    </source>
</evidence>
<reference evidence="1 2" key="1">
    <citation type="submission" date="2016-10" db="EMBL/GenBank/DDBJ databases">
        <authorList>
            <person name="de Groot N.N."/>
        </authorList>
    </citation>
    <scope>NUCLEOTIDE SEQUENCE [LARGE SCALE GENOMIC DNA]</scope>
    <source>
        <strain evidence="1 2">VTM1R29</strain>
    </source>
</reference>
<proteinExistence type="predicted"/>
<dbReference type="AlphaFoldDB" id="A0A1H7V912"/>
<dbReference type="RefSeq" id="WP_074596097.1">
    <property type="nucleotide sequence ID" value="NZ_FNUH01000003.1"/>
</dbReference>
<name>A0A1H7V912_9STRE</name>
<organism evidence="1 2">
    <name type="scientific">Streptococcus gallolyticus</name>
    <dbReference type="NCBI Taxonomy" id="315405"/>
    <lineage>
        <taxon>Bacteria</taxon>
        <taxon>Bacillati</taxon>
        <taxon>Bacillota</taxon>
        <taxon>Bacilli</taxon>
        <taxon>Lactobacillales</taxon>
        <taxon>Streptococcaceae</taxon>
        <taxon>Streptococcus</taxon>
    </lineage>
</organism>
<accession>A0A1H7V912</accession>
<evidence type="ECO:0000313" key="1">
    <source>
        <dbReference type="EMBL" id="SEM05438.1"/>
    </source>
</evidence>
<dbReference type="EMBL" id="FOBM01000002">
    <property type="protein sequence ID" value="SEM05438.1"/>
    <property type="molecule type" value="Genomic_DNA"/>
</dbReference>
<dbReference type="Proteomes" id="UP000182764">
    <property type="component" value="Unassembled WGS sequence"/>
</dbReference>
<protein>
    <submittedName>
        <fullName evidence="1">Uncharacterized protein</fullName>
    </submittedName>
</protein>
<gene>
    <name evidence="1" type="ORF">SAMN04487839_102111</name>
</gene>